<organism evidence="1 2">
    <name type="scientific">Aspergillus luchuensis (strain CBS 106.47)</name>
    <dbReference type="NCBI Taxonomy" id="1137211"/>
    <lineage>
        <taxon>Eukaryota</taxon>
        <taxon>Fungi</taxon>
        <taxon>Dikarya</taxon>
        <taxon>Ascomycota</taxon>
        <taxon>Pezizomycotina</taxon>
        <taxon>Eurotiomycetes</taxon>
        <taxon>Eurotiomycetidae</taxon>
        <taxon>Eurotiales</taxon>
        <taxon>Aspergillaceae</taxon>
        <taxon>Aspergillus</taxon>
        <taxon>Aspergillus subgen. Circumdati</taxon>
    </lineage>
</organism>
<dbReference type="EMBL" id="KV878246">
    <property type="protein sequence ID" value="OJZ83411.1"/>
    <property type="molecule type" value="Genomic_DNA"/>
</dbReference>
<dbReference type="AlphaFoldDB" id="A0A1M3T9I8"/>
<proteinExistence type="predicted"/>
<dbReference type="Proteomes" id="UP000184063">
    <property type="component" value="Unassembled WGS sequence"/>
</dbReference>
<sequence>MMFLASGPPLFVVWSVPHPRCWYRDPGNWAVDGHHPWVLLGVWGFPVPRDHFVEVAWYRSCLGNRQMMRRVARYPRLGGAEKQTKILRSSSDKSGALLPRSYAPHLEGLVLGSTVAWRGYSTLSCSSCFFRRRLLFVLLEPGPRLRRCGNLDSRI</sequence>
<protein>
    <submittedName>
        <fullName evidence="1">Uncharacterized protein</fullName>
    </submittedName>
</protein>
<accession>A0A1M3T9I8</accession>
<evidence type="ECO:0000313" key="1">
    <source>
        <dbReference type="EMBL" id="OJZ83411.1"/>
    </source>
</evidence>
<name>A0A1M3T9I8_ASPLC</name>
<gene>
    <name evidence="1" type="ORF">ASPFODRAFT_317813</name>
</gene>
<dbReference type="VEuPathDB" id="FungiDB:ASPFODRAFT_317813"/>
<reference evidence="2" key="1">
    <citation type="journal article" date="2017" name="Genome Biol.">
        <title>Comparative genomics reveals high biological diversity and specific adaptations in the industrially and medically important fungal genus Aspergillus.</title>
        <authorList>
            <person name="de Vries R.P."/>
            <person name="Riley R."/>
            <person name="Wiebenga A."/>
            <person name="Aguilar-Osorio G."/>
            <person name="Amillis S."/>
            <person name="Uchima C.A."/>
            <person name="Anderluh G."/>
            <person name="Asadollahi M."/>
            <person name="Askin M."/>
            <person name="Barry K."/>
            <person name="Battaglia E."/>
            <person name="Bayram O."/>
            <person name="Benocci T."/>
            <person name="Braus-Stromeyer S.A."/>
            <person name="Caldana C."/>
            <person name="Canovas D."/>
            <person name="Cerqueira G.C."/>
            <person name="Chen F."/>
            <person name="Chen W."/>
            <person name="Choi C."/>
            <person name="Clum A."/>
            <person name="Dos Santos R.A."/>
            <person name="Damasio A.R."/>
            <person name="Diallinas G."/>
            <person name="Emri T."/>
            <person name="Fekete E."/>
            <person name="Flipphi M."/>
            <person name="Freyberg S."/>
            <person name="Gallo A."/>
            <person name="Gournas C."/>
            <person name="Habgood R."/>
            <person name="Hainaut M."/>
            <person name="Harispe M.L."/>
            <person name="Henrissat B."/>
            <person name="Hilden K.S."/>
            <person name="Hope R."/>
            <person name="Hossain A."/>
            <person name="Karabika E."/>
            <person name="Karaffa L."/>
            <person name="Karanyi Z."/>
            <person name="Krasevec N."/>
            <person name="Kuo A."/>
            <person name="Kusch H."/>
            <person name="LaButti K."/>
            <person name="Lagendijk E.L."/>
            <person name="Lapidus A."/>
            <person name="Levasseur A."/>
            <person name="Lindquist E."/>
            <person name="Lipzen A."/>
            <person name="Logrieco A.F."/>
            <person name="MacCabe A."/>
            <person name="Maekelae M.R."/>
            <person name="Malavazi I."/>
            <person name="Melin P."/>
            <person name="Meyer V."/>
            <person name="Mielnichuk N."/>
            <person name="Miskei M."/>
            <person name="Molnar A.P."/>
            <person name="Mule G."/>
            <person name="Ngan C.Y."/>
            <person name="Orejas M."/>
            <person name="Orosz E."/>
            <person name="Ouedraogo J.P."/>
            <person name="Overkamp K.M."/>
            <person name="Park H.-S."/>
            <person name="Perrone G."/>
            <person name="Piumi F."/>
            <person name="Punt P.J."/>
            <person name="Ram A.F."/>
            <person name="Ramon A."/>
            <person name="Rauscher S."/>
            <person name="Record E."/>
            <person name="Riano-Pachon D.M."/>
            <person name="Robert V."/>
            <person name="Roehrig J."/>
            <person name="Ruller R."/>
            <person name="Salamov A."/>
            <person name="Salih N.S."/>
            <person name="Samson R.A."/>
            <person name="Sandor E."/>
            <person name="Sanguinetti M."/>
            <person name="Schuetze T."/>
            <person name="Sepcic K."/>
            <person name="Shelest E."/>
            <person name="Sherlock G."/>
            <person name="Sophianopoulou V."/>
            <person name="Squina F.M."/>
            <person name="Sun H."/>
            <person name="Susca A."/>
            <person name="Todd R.B."/>
            <person name="Tsang A."/>
            <person name="Unkles S.E."/>
            <person name="van de Wiele N."/>
            <person name="van Rossen-Uffink D."/>
            <person name="Oliveira J.V."/>
            <person name="Vesth T.C."/>
            <person name="Visser J."/>
            <person name="Yu J.-H."/>
            <person name="Zhou M."/>
            <person name="Andersen M.R."/>
            <person name="Archer D.B."/>
            <person name="Baker S.E."/>
            <person name="Benoit I."/>
            <person name="Brakhage A.A."/>
            <person name="Braus G.H."/>
            <person name="Fischer R."/>
            <person name="Frisvad J.C."/>
            <person name="Goldman G.H."/>
            <person name="Houbraken J."/>
            <person name="Oakley B."/>
            <person name="Pocsi I."/>
            <person name="Scazzocchio C."/>
            <person name="Seiboth B."/>
            <person name="vanKuyk P.A."/>
            <person name="Wortman J."/>
            <person name="Dyer P.S."/>
            <person name="Grigoriev I.V."/>
        </authorList>
    </citation>
    <scope>NUCLEOTIDE SEQUENCE [LARGE SCALE GENOMIC DNA]</scope>
    <source>
        <strain evidence="2">CBS 106.47</strain>
    </source>
</reference>
<evidence type="ECO:0000313" key="2">
    <source>
        <dbReference type="Proteomes" id="UP000184063"/>
    </source>
</evidence>